<reference evidence="4" key="3">
    <citation type="journal article" date="2005" name="Nature">
        <title>The map-based sequence of the rice genome.</title>
        <authorList>
            <consortium name="International rice genome sequencing project (IRGSP)"/>
            <person name="Matsumoto T."/>
            <person name="Wu J."/>
            <person name="Kanamori H."/>
            <person name="Katayose Y."/>
            <person name="Fujisawa M."/>
            <person name="Namiki N."/>
            <person name="Mizuno H."/>
            <person name="Yamamoto K."/>
            <person name="Antonio B.A."/>
            <person name="Baba T."/>
            <person name="Sakata K."/>
            <person name="Nagamura Y."/>
            <person name="Aoki H."/>
            <person name="Arikawa K."/>
            <person name="Arita K."/>
            <person name="Bito T."/>
            <person name="Chiden Y."/>
            <person name="Fujitsuka N."/>
            <person name="Fukunaka R."/>
            <person name="Hamada M."/>
            <person name="Harada C."/>
            <person name="Hayashi A."/>
            <person name="Hijishita S."/>
            <person name="Honda M."/>
            <person name="Hosokawa S."/>
            <person name="Ichikawa Y."/>
            <person name="Idonuma A."/>
            <person name="Iijima M."/>
            <person name="Ikeda M."/>
            <person name="Ikeno M."/>
            <person name="Ito K."/>
            <person name="Ito S."/>
            <person name="Ito T."/>
            <person name="Ito Y."/>
            <person name="Ito Y."/>
            <person name="Iwabuchi A."/>
            <person name="Kamiya K."/>
            <person name="Karasawa W."/>
            <person name="Kurita K."/>
            <person name="Katagiri S."/>
            <person name="Kikuta A."/>
            <person name="Kobayashi H."/>
            <person name="Kobayashi N."/>
            <person name="Machita K."/>
            <person name="Maehara T."/>
            <person name="Masukawa M."/>
            <person name="Mizubayashi T."/>
            <person name="Mukai Y."/>
            <person name="Nagasaki H."/>
            <person name="Nagata Y."/>
            <person name="Naito S."/>
            <person name="Nakashima M."/>
            <person name="Nakama Y."/>
            <person name="Nakamichi Y."/>
            <person name="Nakamura M."/>
            <person name="Meguro A."/>
            <person name="Negishi M."/>
            <person name="Ohta I."/>
            <person name="Ohta T."/>
            <person name="Okamoto M."/>
            <person name="Ono N."/>
            <person name="Saji S."/>
            <person name="Sakaguchi M."/>
            <person name="Sakai K."/>
            <person name="Shibata M."/>
            <person name="Shimokawa T."/>
            <person name="Song J."/>
            <person name="Takazaki Y."/>
            <person name="Terasawa K."/>
            <person name="Tsugane M."/>
            <person name="Tsuji K."/>
            <person name="Ueda S."/>
            <person name="Waki K."/>
            <person name="Yamagata H."/>
            <person name="Yamamoto M."/>
            <person name="Yamamoto S."/>
            <person name="Yamane H."/>
            <person name="Yoshiki S."/>
            <person name="Yoshihara R."/>
            <person name="Yukawa K."/>
            <person name="Zhong H."/>
            <person name="Yano M."/>
            <person name="Yuan Q."/>
            <person name="Ouyang S."/>
            <person name="Liu J."/>
            <person name="Jones K.M."/>
            <person name="Gansberger K."/>
            <person name="Moffat K."/>
            <person name="Hill J."/>
            <person name="Bera J."/>
            <person name="Fadrosh D."/>
            <person name="Jin S."/>
            <person name="Johri S."/>
            <person name="Kim M."/>
            <person name="Overton L."/>
            <person name="Reardon M."/>
            <person name="Tsitrin T."/>
            <person name="Vuong H."/>
            <person name="Weaver B."/>
            <person name="Ciecko A."/>
            <person name="Tallon L."/>
            <person name="Jackson J."/>
            <person name="Pai G."/>
            <person name="Aken S.V."/>
            <person name="Utterback T."/>
            <person name="Reidmuller S."/>
            <person name="Feldblyum T."/>
            <person name="Hsiao J."/>
            <person name="Zismann V."/>
            <person name="Iobst S."/>
            <person name="de Vazeille A.R."/>
            <person name="Buell C.R."/>
            <person name="Ying K."/>
            <person name="Li Y."/>
            <person name="Lu T."/>
            <person name="Huang Y."/>
            <person name="Zhao Q."/>
            <person name="Feng Q."/>
            <person name="Zhang L."/>
            <person name="Zhu J."/>
            <person name="Weng Q."/>
            <person name="Mu J."/>
            <person name="Lu Y."/>
            <person name="Fan D."/>
            <person name="Liu Y."/>
            <person name="Guan J."/>
            <person name="Zhang Y."/>
            <person name="Yu S."/>
            <person name="Liu X."/>
            <person name="Zhang Y."/>
            <person name="Hong G."/>
            <person name="Han B."/>
            <person name="Choisne N."/>
            <person name="Demange N."/>
            <person name="Orjeda G."/>
            <person name="Samain S."/>
            <person name="Cattolico L."/>
            <person name="Pelletier E."/>
            <person name="Couloux A."/>
            <person name="Segurens B."/>
            <person name="Wincker P."/>
            <person name="D'Hont A."/>
            <person name="Scarpelli C."/>
            <person name="Weissenbach J."/>
            <person name="Salanoubat M."/>
            <person name="Quetier F."/>
            <person name="Yu Y."/>
            <person name="Kim H.R."/>
            <person name="Rambo T."/>
            <person name="Currie J."/>
            <person name="Collura K."/>
            <person name="Luo M."/>
            <person name="Yang T."/>
            <person name="Ammiraju J.S.S."/>
            <person name="Engler F."/>
            <person name="Soderlund C."/>
            <person name="Wing R.A."/>
            <person name="Palmer L.E."/>
            <person name="de la Bastide M."/>
            <person name="Spiegel L."/>
            <person name="Nascimento L."/>
            <person name="Zutavern T."/>
            <person name="O'Shaughnessy A."/>
            <person name="Dike S."/>
            <person name="Dedhia N."/>
            <person name="Preston R."/>
            <person name="Balija V."/>
            <person name="McCombie W.R."/>
            <person name="Chow T."/>
            <person name="Chen H."/>
            <person name="Chung M."/>
            <person name="Chen C."/>
            <person name="Shaw J."/>
            <person name="Wu H."/>
            <person name="Hsiao K."/>
            <person name="Chao Y."/>
            <person name="Chu M."/>
            <person name="Cheng C."/>
            <person name="Hour A."/>
            <person name="Lee P."/>
            <person name="Lin S."/>
            <person name="Lin Y."/>
            <person name="Liou J."/>
            <person name="Liu S."/>
            <person name="Hsing Y."/>
            <person name="Raghuvanshi S."/>
            <person name="Mohanty A."/>
            <person name="Bharti A.K."/>
            <person name="Gaur A."/>
            <person name="Gupta V."/>
            <person name="Kumar D."/>
            <person name="Ravi V."/>
            <person name="Vij S."/>
            <person name="Kapur A."/>
            <person name="Khurana P."/>
            <person name="Khurana P."/>
            <person name="Khurana J.P."/>
            <person name="Tyagi A.K."/>
            <person name="Gaikwad K."/>
            <person name="Singh A."/>
            <person name="Dalal V."/>
            <person name="Srivastava S."/>
            <person name="Dixit A."/>
            <person name="Pal A.K."/>
            <person name="Ghazi I.A."/>
            <person name="Yadav M."/>
            <person name="Pandit A."/>
            <person name="Bhargava A."/>
            <person name="Sureshbabu K."/>
            <person name="Batra K."/>
            <person name="Sharma T.R."/>
            <person name="Mohapatra T."/>
            <person name="Singh N.K."/>
            <person name="Messing J."/>
            <person name="Nelson A.B."/>
            <person name="Fuks G."/>
            <person name="Kavchok S."/>
            <person name="Keizer G."/>
            <person name="Linton E."/>
            <person name="Llaca V."/>
            <person name="Song R."/>
            <person name="Tanyolac B."/>
            <person name="Young S."/>
            <person name="Ho-Il K."/>
            <person name="Hahn J.H."/>
            <person name="Sangsakoo G."/>
            <person name="Vanavichit A."/>
            <person name="de Mattos Luiz.A.T."/>
            <person name="Zimmer P.D."/>
            <person name="Malone G."/>
            <person name="Dellagostin O."/>
            <person name="de Oliveira A.C."/>
            <person name="Bevan M."/>
            <person name="Bancroft I."/>
            <person name="Minx P."/>
            <person name="Cordum H."/>
            <person name="Wilson R."/>
            <person name="Cheng Z."/>
            <person name="Jin W."/>
            <person name="Jiang J."/>
            <person name="Leong S.A."/>
            <person name="Iwama H."/>
            <person name="Gojobori T."/>
            <person name="Itoh T."/>
            <person name="Niimura Y."/>
            <person name="Fujii Y."/>
            <person name="Habara T."/>
            <person name="Sakai H."/>
            <person name="Sato Y."/>
            <person name="Wilson G."/>
            <person name="Kumar K."/>
            <person name="McCouch S."/>
            <person name="Juretic N."/>
            <person name="Hoen D."/>
            <person name="Wright S."/>
            <person name="Bruskiewich R."/>
            <person name="Bureau T."/>
            <person name="Miyao A."/>
            <person name="Hirochika H."/>
            <person name="Nishikawa T."/>
            <person name="Kadowaki K."/>
            <person name="Sugiura M."/>
            <person name="Burr B."/>
            <person name="Sasaki T."/>
        </authorList>
    </citation>
    <scope>NUCLEOTIDE SEQUENCE [LARGE SCALE GENOMIC DNA]</scope>
    <source>
        <strain evidence="4">cv. Nipponbare</strain>
    </source>
</reference>
<evidence type="ECO:0000313" key="4">
    <source>
        <dbReference type="Proteomes" id="UP000000763"/>
    </source>
</evidence>
<protein>
    <submittedName>
        <fullName evidence="3">Uncharacterized protein</fullName>
    </submittedName>
</protein>
<proteinExistence type="predicted"/>
<reference evidence="4" key="4">
    <citation type="journal article" date="2008" name="Nucleic Acids Res.">
        <title>The rice annotation project database (RAP-DB): 2008 update.</title>
        <authorList>
            <consortium name="The rice annotation project (RAP)"/>
        </authorList>
    </citation>
    <scope>GENOME REANNOTATION</scope>
    <source>
        <strain evidence="4">cv. Nipponbare</strain>
    </source>
</reference>
<gene>
    <name evidence="2" type="ORF">OJ1190_B07.19</name>
    <name evidence="3" type="ORF">OSJNBa0009H03.36</name>
</gene>
<sequence length="58" mass="6074">MANDSCDAHRCRRHGQAHSMAEKTDSTGLEQRQRQAMEATKMSTGGGRGDGVDGAGGP</sequence>
<dbReference type="AlphaFoldDB" id="Q6EPQ8"/>
<dbReference type="EMBL" id="AP005562">
    <property type="protein sequence ID" value="BAD28722.1"/>
    <property type="molecule type" value="Genomic_DNA"/>
</dbReference>
<organism evidence="3 4">
    <name type="scientific">Oryza sativa subsp. japonica</name>
    <name type="common">Rice</name>
    <dbReference type="NCBI Taxonomy" id="39947"/>
    <lineage>
        <taxon>Eukaryota</taxon>
        <taxon>Viridiplantae</taxon>
        <taxon>Streptophyta</taxon>
        <taxon>Embryophyta</taxon>
        <taxon>Tracheophyta</taxon>
        <taxon>Spermatophyta</taxon>
        <taxon>Magnoliopsida</taxon>
        <taxon>Liliopsida</taxon>
        <taxon>Poales</taxon>
        <taxon>Poaceae</taxon>
        <taxon>BOP clade</taxon>
        <taxon>Oryzoideae</taxon>
        <taxon>Oryzeae</taxon>
        <taxon>Oryzinae</taxon>
        <taxon>Oryza</taxon>
        <taxon>Oryza sativa</taxon>
    </lineage>
</organism>
<accession>Q6EPQ8</accession>
<feature type="compositionally biased region" description="Basic and acidic residues" evidence="1">
    <location>
        <begin position="20"/>
        <end position="35"/>
    </location>
</feature>
<dbReference type="EMBL" id="AP005818">
    <property type="protein sequence ID" value="BAD29362.1"/>
    <property type="molecule type" value="Genomic_DNA"/>
</dbReference>
<dbReference type="Proteomes" id="UP000000763">
    <property type="component" value="Chromosome 9"/>
</dbReference>
<evidence type="ECO:0000313" key="3">
    <source>
        <dbReference type="EMBL" id="BAD29362.1"/>
    </source>
</evidence>
<name>Q6EPQ8_ORYSJ</name>
<reference evidence="2" key="1">
    <citation type="submission" date="2002-07" db="EMBL/GenBank/DDBJ databases">
        <title>Oryza sativa nipponbare(GA3) genomic DNA, chromosome 9, BAC clone:OJ1190_B07.</title>
        <authorList>
            <person name="Sasaki T."/>
            <person name="Matsumoto T."/>
            <person name="Hattori M."/>
            <person name="Sakaki Y."/>
            <person name="Katayose Y."/>
        </authorList>
    </citation>
    <scope>NUCLEOTIDE SEQUENCE</scope>
</reference>
<reference evidence="3" key="2">
    <citation type="submission" date="2002-10" db="EMBL/GenBank/DDBJ databases">
        <title>Oryza sativa nipponbare(GA3) genomic DNA, chromosome 9, BAC clone:OSJNBa0009H03.</title>
        <authorList>
            <person name="Sasaki T."/>
            <person name="Matsumoto T."/>
            <person name="Katayose Y."/>
        </authorList>
    </citation>
    <scope>NUCLEOTIDE SEQUENCE</scope>
</reference>
<feature type="region of interest" description="Disordered" evidence="1">
    <location>
        <begin position="1"/>
        <end position="58"/>
    </location>
</feature>
<evidence type="ECO:0000313" key="2">
    <source>
        <dbReference type="EMBL" id="BAD28722.1"/>
    </source>
</evidence>
<feature type="compositionally biased region" description="Gly residues" evidence="1">
    <location>
        <begin position="44"/>
        <end position="58"/>
    </location>
</feature>
<evidence type="ECO:0000256" key="1">
    <source>
        <dbReference type="SAM" id="MobiDB-lite"/>
    </source>
</evidence>